<dbReference type="Gene3D" id="2.60.40.740">
    <property type="match status" value="2"/>
</dbReference>
<organism evidence="7 8">
    <name type="scientific">Teichococcus vastitatis</name>
    <dbReference type="NCBI Taxonomy" id="2307076"/>
    <lineage>
        <taxon>Bacteria</taxon>
        <taxon>Pseudomonadati</taxon>
        <taxon>Pseudomonadota</taxon>
        <taxon>Alphaproteobacteria</taxon>
        <taxon>Acetobacterales</taxon>
        <taxon>Roseomonadaceae</taxon>
        <taxon>Roseomonas</taxon>
    </lineage>
</organism>
<protein>
    <submittedName>
        <fullName evidence="7">Isopeptide-forming domain-containing fimbrial protein</fullName>
    </submittedName>
</protein>
<dbReference type="Proteomes" id="UP001201985">
    <property type="component" value="Unassembled WGS sequence"/>
</dbReference>
<sequence>MTSTASVTTSDFAAGLVQSIASTSLAESGTDRFDAALPDLSVGEAVTYRLTATLAEGSQRLVLTDTLPNGLQLVSAQVESIGANITGFSLRAGAAPAISGSTLTFDFGNVVNNLTDARDQVTVPVTARGVSGAAAGTPLTNNAVAQVFAPGGTAAVAQPTATQAMEVVRPEVAITKVSSIASGDAGDLVTFTVTLSQAAGSTAAAYNLAVSDLMPDGLTLVGGSARASAGTVSETAAGGIAFSLDALVLGSAPVTITYQARLSDGVSNGQSLAGPAQLSYATAPTGGTTASGAAAPAPVLVAITNGADSQLSATSLDATSGSNVGPGELVTLRLIGTLGEGAQRVRLAETLPAGLEYVSSRVVSLGATGSSLAVGAAGTVDAAAGRVNFNFGTLTNPGDNRVDAGDQLVVEGVARVAAGTAAGTQINPSGILTAATPTGTTTTSLLDGDVTLTVVSGTLGGQRLPGQQRQRRPGHRRGHDRGRGRAAAGRNRRRDRPGDHHRRFRQLRLHRPCPGSYAAQFTAPAGRAFTAADRGPDDARDSDANPVTGRSGTVSLTAGQNNRTVDAGFYVPASVFGTGNLVYSDSNGVRDAGESGLGGITVRLLDATGAISATTVTASDGTYGFAGVVPGTY</sequence>
<comment type="caution">
    <text evidence="7">The sequence shown here is derived from an EMBL/GenBank/DDBJ whole genome shotgun (WGS) entry which is preliminary data.</text>
</comment>
<evidence type="ECO:0000313" key="8">
    <source>
        <dbReference type="Proteomes" id="UP001201985"/>
    </source>
</evidence>
<feature type="compositionally biased region" description="Basic residues" evidence="4">
    <location>
        <begin position="469"/>
        <end position="504"/>
    </location>
</feature>
<feature type="domain" description="SD-repeat containing protein B" evidence="6">
    <location>
        <begin position="579"/>
        <end position="633"/>
    </location>
</feature>
<name>A0ABS9W7R2_9PROT</name>
<dbReference type="InterPro" id="IPR001434">
    <property type="entry name" value="OmcB-like_DUF11"/>
</dbReference>
<dbReference type="Pfam" id="PF17210">
    <property type="entry name" value="SdrD_B"/>
    <property type="match status" value="2"/>
</dbReference>
<evidence type="ECO:0000313" key="7">
    <source>
        <dbReference type="EMBL" id="MCI0755063.1"/>
    </source>
</evidence>
<keyword evidence="3" id="KW-0732">Signal</keyword>
<feature type="region of interest" description="Disordered" evidence="4">
    <location>
        <begin position="457"/>
        <end position="504"/>
    </location>
</feature>
<keyword evidence="8" id="KW-1185">Reference proteome</keyword>
<feature type="region of interest" description="Disordered" evidence="4">
    <location>
        <begin position="529"/>
        <end position="552"/>
    </location>
</feature>
<feature type="domain" description="DUF11" evidence="5">
    <location>
        <begin position="172"/>
        <end position="266"/>
    </location>
</feature>
<evidence type="ECO:0000256" key="1">
    <source>
        <dbReference type="ARBA" id="ARBA00004613"/>
    </source>
</evidence>
<dbReference type="Gene3D" id="2.60.40.10">
    <property type="entry name" value="Immunoglobulins"/>
    <property type="match status" value="2"/>
</dbReference>
<dbReference type="InterPro" id="IPR026466">
    <property type="entry name" value="Fim_isopep_form_D2_dom"/>
</dbReference>
<dbReference type="EMBL" id="JALBUU010000028">
    <property type="protein sequence ID" value="MCI0755063.1"/>
    <property type="molecule type" value="Genomic_DNA"/>
</dbReference>
<dbReference type="Pfam" id="PF01345">
    <property type="entry name" value="DUF11"/>
    <property type="match status" value="1"/>
</dbReference>
<evidence type="ECO:0000259" key="5">
    <source>
        <dbReference type="Pfam" id="PF01345"/>
    </source>
</evidence>
<accession>A0ABS9W7R2</accession>
<dbReference type="NCBIfam" id="TIGR04226">
    <property type="entry name" value="RrgB_K2N_iso_D2"/>
    <property type="match status" value="1"/>
</dbReference>
<dbReference type="PANTHER" id="PTHR34819">
    <property type="entry name" value="LARGE CYSTEINE-RICH PERIPLASMIC PROTEIN OMCB"/>
    <property type="match status" value="1"/>
</dbReference>
<keyword evidence="2" id="KW-0964">Secreted</keyword>
<proteinExistence type="predicted"/>
<dbReference type="PANTHER" id="PTHR34819:SF3">
    <property type="entry name" value="CELL SURFACE PROTEIN"/>
    <property type="match status" value="1"/>
</dbReference>
<evidence type="ECO:0000256" key="4">
    <source>
        <dbReference type="SAM" id="MobiDB-lite"/>
    </source>
</evidence>
<feature type="domain" description="SD-repeat containing protein B" evidence="6">
    <location>
        <begin position="513"/>
        <end position="569"/>
    </location>
</feature>
<dbReference type="InterPro" id="IPR033764">
    <property type="entry name" value="Sdr_B"/>
</dbReference>
<comment type="subcellular location">
    <subcellularLocation>
        <location evidence="1">Secreted</location>
    </subcellularLocation>
</comment>
<feature type="compositionally biased region" description="Low complexity" evidence="4">
    <location>
        <begin position="457"/>
        <end position="468"/>
    </location>
</feature>
<evidence type="ECO:0000259" key="6">
    <source>
        <dbReference type="Pfam" id="PF17210"/>
    </source>
</evidence>
<dbReference type="SUPFAM" id="SSF117074">
    <property type="entry name" value="Hypothetical protein PA1324"/>
    <property type="match status" value="1"/>
</dbReference>
<reference evidence="7 8" key="1">
    <citation type="submission" date="2022-03" db="EMBL/GenBank/DDBJ databases">
        <title>Complete genome analysis of Roseomonas KG 17.1 : a prolific producer of plant growth promoters.</title>
        <authorList>
            <person name="Saadouli I."/>
            <person name="Najjari A."/>
            <person name="Mosbah A."/>
            <person name="Ouzari H.I."/>
        </authorList>
    </citation>
    <scope>NUCLEOTIDE SEQUENCE [LARGE SCALE GENOMIC DNA]</scope>
    <source>
        <strain evidence="7 8">KG17-1</strain>
    </source>
</reference>
<evidence type="ECO:0000256" key="2">
    <source>
        <dbReference type="ARBA" id="ARBA00022525"/>
    </source>
</evidence>
<dbReference type="NCBIfam" id="TIGR01451">
    <property type="entry name" value="B_ant_repeat"/>
    <property type="match status" value="2"/>
</dbReference>
<dbReference type="InterPro" id="IPR013783">
    <property type="entry name" value="Ig-like_fold"/>
</dbReference>
<feature type="compositionally biased region" description="Basic and acidic residues" evidence="4">
    <location>
        <begin position="534"/>
        <end position="543"/>
    </location>
</feature>
<dbReference type="InterPro" id="IPR051172">
    <property type="entry name" value="Chlamydia_OmcB"/>
</dbReference>
<evidence type="ECO:0000256" key="3">
    <source>
        <dbReference type="ARBA" id="ARBA00022729"/>
    </source>
</evidence>
<dbReference type="InterPro" id="IPR047589">
    <property type="entry name" value="DUF11_rpt"/>
</dbReference>
<gene>
    <name evidence="7" type="ORF">MON41_15185</name>
</gene>